<comment type="caution">
    <text evidence="3">The sequence shown here is derived from an EMBL/GenBank/DDBJ whole genome shotgun (WGS) entry which is preliminary data.</text>
</comment>
<dbReference type="STRING" id="57577.A0A2K3P198"/>
<feature type="chain" id="PRO_5014363351" evidence="1">
    <location>
        <begin position="24"/>
        <end position="318"/>
    </location>
</feature>
<dbReference type="ExpressionAtlas" id="A0A2K3P198">
    <property type="expression patterns" value="baseline"/>
</dbReference>
<sequence>MAKDIISTLSDFLLCHILSFLEAKHVVATAVLSKRWSNLWLYVHILEFYARLTDENANFRFNDFVYSVLLSRDPAISIKRFKLFVDYDCEEDLNLPTLGFAKWINYVIQRGVQHLDLFLDLPSIPKLPNTIFSCKTLWLHSEDSLSCNKWKNFILSNLIDANVDSSYFHFPLKTLHNVQYLEISIAKMHSFSDFIPTFHNLTYLHLSCLNYRWHFLVEVLKHCPNLQDLDIDEAGAYATEETWTRKDDKENWMDPDFVPQCLSLHLRNCHLLNFFGLQGIPASLQSLNLVSDVIQDFRVDGRSEASLEARASSDGDSD</sequence>
<dbReference type="PANTHER" id="PTHR31900:SF34">
    <property type="entry name" value="EMB|CAB62440.1-RELATED"/>
    <property type="match status" value="1"/>
</dbReference>
<dbReference type="InterPro" id="IPR053781">
    <property type="entry name" value="F-box_AtFBL13-like"/>
</dbReference>
<dbReference type="Gene3D" id="3.80.10.10">
    <property type="entry name" value="Ribonuclease Inhibitor"/>
    <property type="match status" value="1"/>
</dbReference>
<dbReference type="Proteomes" id="UP000236291">
    <property type="component" value="Unassembled WGS sequence"/>
</dbReference>
<accession>A0A2K3P198</accession>
<dbReference type="SUPFAM" id="SSF81383">
    <property type="entry name" value="F-box domain"/>
    <property type="match status" value="1"/>
</dbReference>
<gene>
    <name evidence="3" type="ORF">L195_g005613</name>
</gene>
<dbReference type="CDD" id="cd22160">
    <property type="entry name" value="F-box_AtFBL13-like"/>
    <property type="match status" value="1"/>
</dbReference>
<dbReference type="AlphaFoldDB" id="A0A2K3P198"/>
<evidence type="ECO:0000313" key="4">
    <source>
        <dbReference type="Proteomes" id="UP000236291"/>
    </source>
</evidence>
<feature type="domain" description="F-box" evidence="2">
    <location>
        <begin position="6"/>
        <end position="45"/>
    </location>
</feature>
<evidence type="ECO:0000259" key="2">
    <source>
        <dbReference type="Pfam" id="PF00646"/>
    </source>
</evidence>
<name>A0A2K3P198_TRIPR</name>
<evidence type="ECO:0000313" key="3">
    <source>
        <dbReference type="EMBL" id="PNY09068.1"/>
    </source>
</evidence>
<dbReference type="SUPFAM" id="SSF52047">
    <property type="entry name" value="RNI-like"/>
    <property type="match status" value="1"/>
</dbReference>
<feature type="signal peptide" evidence="1">
    <location>
        <begin position="1"/>
        <end position="23"/>
    </location>
</feature>
<dbReference type="InterPro" id="IPR036047">
    <property type="entry name" value="F-box-like_dom_sf"/>
</dbReference>
<organism evidence="3 4">
    <name type="scientific">Trifolium pratense</name>
    <name type="common">Red clover</name>
    <dbReference type="NCBI Taxonomy" id="57577"/>
    <lineage>
        <taxon>Eukaryota</taxon>
        <taxon>Viridiplantae</taxon>
        <taxon>Streptophyta</taxon>
        <taxon>Embryophyta</taxon>
        <taxon>Tracheophyta</taxon>
        <taxon>Spermatophyta</taxon>
        <taxon>Magnoliopsida</taxon>
        <taxon>eudicotyledons</taxon>
        <taxon>Gunneridae</taxon>
        <taxon>Pentapetalae</taxon>
        <taxon>rosids</taxon>
        <taxon>fabids</taxon>
        <taxon>Fabales</taxon>
        <taxon>Fabaceae</taxon>
        <taxon>Papilionoideae</taxon>
        <taxon>50 kb inversion clade</taxon>
        <taxon>NPAAA clade</taxon>
        <taxon>Hologalegina</taxon>
        <taxon>IRL clade</taxon>
        <taxon>Trifolieae</taxon>
        <taxon>Trifolium</taxon>
    </lineage>
</organism>
<dbReference type="Gene3D" id="1.20.1280.50">
    <property type="match status" value="1"/>
</dbReference>
<dbReference type="EMBL" id="ASHM01002910">
    <property type="protein sequence ID" value="PNY09068.1"/>
    <property type="molecule type" value="Genomic_DNA"/>
</dbReference>
<dbReference type="InterPro" id="IPR050232">
    <property type="entry name" value="FBL13/AtMIF1-like"/>
</dbReference>
<dbReference type="Pfam" id="PF00646">
    <property type="entry name" value="F-box"/>
    <property type="match status" value="1"/>
</dbReference>
<dbReference type="InterPro" id="IPR001810">
    <property type="entry name" value="F-box_dom"/>
</dbReference>
<evidence type="ECO:0000256" key="1">
    <source>
        <dbReference type="SAM" id="SignalP"/>
    </source>
</evidence>
<keyword evidence="1" id="KW-0732">Signal</keyword>
<proteinExistence type="predicted"/>
<reference evidence="3 4" key="2">
    <citation type="journal article" date="2017" name="Front. Plant Sci.">
        <title>Gene Classification and Mining of Molecular Markers Useful in Red Clover (Trifolium pratense) Breeding.</title>
        <authorList>
            <person name="Istvanek J."/>
            <person name="Dluhosova J."/>
            <person name="Dluhos P."/>
            <person name="Patkova L."/>
            <person name="Nedelnik J."/>
            <person name="Repkova J."/>
        </authorList>
    </citation>
    <scope>NUCLEOTIDE SEQUENCE [LARGE SCALE GENOMIC DNA]</scope>
    <source>
        <strain evidence="4">cv. Tatra</strain>
        <tissue evidence="3">Young leaves</tissue>
    </source>
</reference>
<protein>
    <submittedName>
        <fullName evidence="3">F-box/LRR-repeat protein</fullName>
    </submittedName>
</protein>
<reference evidence="3 4" key="1">
    <citation type="journal article" date="2014" name="Am. J. Bot.">
        <title>Genome assembly and annotation for red clover (Trifolium pratense; Fabaceae).</title>
        <authorList>
            <person name="Istvanek J."/>
            <person name="Jaros M."/>
            <person name="Krenek A."/>
            <person name="Repkova J."/>
        </authorList>
    </citation>
    <scope>NUCLEOTIDE SEQUENCE [LARGE SCALE GENOMIC DNA]</scope>
    <source>
        <strain evidence="4">cv. Tatra</strain>
        <tissue evidence="3">Young leaves</tissue>
    </source>
</reference>
<dbReference type="PANTHER" id="PTHR31900">
    <property type="entry name" value="F-BOX/RNI SUPERFAMILY PROTEIN-RELATED"/>
    <property type="match status" value="1"/>
</dbReference>
<dbReference type="InterPro" id="IPR032675">
    <property type="entry name" value="LRR_dom_sf"/>
</dbReference>